<gene>
    <name evidence="2" type="ORF">CPter91_4246</name>
</gene>
<protein>
    <submittedName>
        <fullName evidence="2">Putative membrane protein</fullName>
    </submittedName>
</protein>
<evidence type="ECO:0000313" key="2">
    <source>
        <dbReference type="EMBL" id="AMP06561.1"/>
    </source>
</evidence>
<evidence type="ECO:0000313" key="3">
    <source>
        <dbReference type="Proteomes" id="UP000074561"/>
    </source>
</evidence>
<dbReference type="PATRIC" id="fig|279113.9.peg.4215"/>
<organism evidence="2 3">
    <name type="scientific">Collimonas pratensis</name>
    <dbReference type="NCBI Taxonomy" id="279113"/>
    <lineage>
        <taxon>Bacteria</taxon>
        <taxon>Pseudomonadati</taxon>
        <taxon>Pseudomonadota</taxon>
        <taxon>Betaproteobacteria</taxon>
        <taxon>Burkholderiales</taxon>
        <taxon>Oxalobacteraceae</taxon>
        <taxon>Collimonas</taxon>
    </lineage>
</organism>
<sequence length="103" mass="11879">MQYEIFKFIKSRSFDIFGFLVAVILLVSAMKDHSTSKIFVGLASTSAFISILLGPKISLKLPIPQIYKQIREEKTQFRSLTRRIFQYLTIGFFLLFLYSIATS</sequence>
<name>A0A127Q982_9BURK</name>
<accession>A0A127Q982</accession>
<feature type="transmembrane region" description="Helical" evidence="1">
    <location>
        <begin position="12"/>
        <end position="30"/>
    </location>
</feature>
<reference evidence="2 3" key="1">
    <citation type="submission" date="2015-11" db="EMBL/GenBank/DDBJ databases">
        <title>Exploring the genomic traits of fungus-feeding bacterial genus Collimonas.</title>
        <authorList>
            <person name="Song C."/>
            <person name="Schmidt R."/>
            <person name="de Jager V."/>
            <person name="Krzyzanowska D."/>
            <person name="Jongedijk E."/>
            <person name="Cankar K."/>
            <person name="Beekwilder J."/>
            <person name="van Veen A."/>
            <person name="de Boer W."/>
            <person name="van Veen J.A."/>
            <person name="Garbeva P."/>
        </authorList>
    </citation>
    <scope>NUCLEOTIDE SEQUENCE [LARGE SCALE GENOMIC DNA]</scope>
    <source>
        <strain evidence="2 3">Ter91</strain>
    </source>
</reference>
<keyword evidence="1" id="KW-1133">Transmembrane helix</keyword>
<feature type="transmembrane region" description="Helical" evidence="1">
    <location>
        <begin position="42"/>
        <end position="63"/>
    </location>
</feature>
<dbReference type="EMBL" id="CP013234">
    <property type="protein sequence ID" value="AMP06561.1"/>
    <property type="molecule type" value="Genomic_DNA"/>
</dbReference>
<dbReference type="AlphaFoldDB" id="A0A127Q982"/>
<keyword evidence="1" id="KW-0812">Transmembrane</keyword>
<dbReference type="KEGG" id="cpra:CPter91_4246"/>
<proteinExistence type="predicted"/>
<feature type="transmembrane region" description="Helical" evidence="1">
    <location>
        <begin position="84"/>
        <end position="101"/>
    </location>
</feature>
<keyword evidence="1" id="KW-0472">Membrane</keyword>
<evidence type="ECO:0000256" key="1">
    <source>
        <dbReference type="SAM" id="Phobius"/>
    </source>
</evidence>
<dbReference type="Proteomes" id="UP000074561">
    <property type="component" value="Chromosome"/>
</dbReference>